<reference evidence="4" key="2">
    <citation type="journal article" date="2008" name="Nucleic Acids Res.">
        <title>The rice annotation project database (RAP-DB): 2008 update.</title>
        <authorList>
            <consortium name="The rice annotation project (RAP)"/>
        </authorList>
    </citation>
    <scope>GENOME REANNOTATION</scope>
    <source>
        <strain evidence="4">cv. Nipponbare</strain>
    </source>
</reference>
<evidence type="ECO:0000256" key="1">
    <source>
        <dbReference type="SAM" id="MobiDB-lite"/>
    </source>
</evidence>
<dbReference type="Proteomes" id="UP000000763">
    <property type="component" value="Chromosome 5"/>
</dbReference>
<sequence>MGNSLRCCLACVLPCGALDLIRIVHLNGRVEEYGRPVAAGEILAANPNHVLSKPCCSQGGAVAVRRTILIVSPDSELERGEIYFLIPASSVPDKKKKSGGGAAAATPAASGRHGKSKQAAPSSDHGGNGRRHVRDVSSEKRSSSLHRRRMSAGSRTAAWRPHLDRSSPIRADCLAFSLEADPFRREPDPSAASQREVEESTMAQTGIDWMLAGSNITCSCGSNLKGQVHEKAASISNSDVVMLNATSTHRAFTEAARGDAG</sequence>
<gene>
    <name evidence="3" type="ordered locus">Os05g0165200</name>
</gene>
<dbReference type="AlphaFoldDB" id="Q0DKG5"/>
<evidence type="ECO:0000313" key="3">
    <source>
        <dbReference type="EMBL" id="BAF16658.2"/>
    </source>
</evidence>
<accession>Q0DKG5</accession>
<reference evidence="3 4" key="1">
    <citation type="journal article" date="2005" name="Nature">
        <title>The map-based sequence of the rice genome.</title>
        <authorList>
            <consortium name="International rice genome sequencing project (IRGSP)"/>
            <person name="Matsumoto T."/>
            <person name="Wu J."/>
            <person name="Kanamori H."/>
            <person name="Katayose Y."/>
            <person name="Fujisawa M."/>
            <person name="Namiki N."/>
            <person name="Mizuno H."/>
            <person name="Yamamoto K."/>
            <person name="Antonio B.A."/>
            <person name="Baba T."/>
            <person name="Sakata K."/>
            <person name="Nagamura Y."/>
            <person name="Aoki H."/>
            <person name="Arikawa K."/>
            <person name="Arita K."/>
            <person name="Bito T."/>
            <person name="Chiden Y."/>
            <person name="Fujitsuka N."/>
            <person name="Fukunaka R."/>
            <person name="Hamada M."/>
            <person name="Harada C."/>
            <person name="Hayashi A."/>
            <person name="Hijishita S."/>
            <person name="Honda M."/>
            <person name="Hosokawa S."/>
            <person name="Ichikawa Y."/>
            <person name="Idonuma A."/>
            <person name="Iijima M."/>
            <person name="Ikeda M."/>
            <person name="Ikeno M."/>
            <person name="Ito K."/>
            <person name="Ito S."/>
            <person name="Ito T."/>
            <person name="Ito Y."/>
            <person name="Ito Y."/>
            <person name="Iwabuchi A."/>
            <person name="Kamiya K."/>
            <person name="Karasawa W."/>
            <person name="Kurita K."/>
            <person name="Katagiri S."/>
            <person name="Kikuta A."/>
            <person name="Kobayashi H."/>
            <person name="Kobayashi N."/>
            <person name="Machita K."/>
            <person name="Maehara T."/>
            <person name="Masukawa M."/>
            <person name="Mizubayashi T."/>
            <person name="Mukai Y."/>
            <person name="Nagasaki H."/>
            <person name="Nagata Y."/>
            <person name="Naito S."/>
            <person name="Nakashima M."/>
            <person name="Nakama Y."/>
            <person name="Nakamichi Y."/>
            <person name="Nakamura M."/>
            <person name="Meguro A."/>
            <person name="Negishi M."/>
            <person name="Ohta I."/>
            <person name="Ohta T."/>
            <person name="Okamoto M."/>
            <person name="Ono N."/>
            <person name="Saji S."/>
            <person name="Sakaguchi M."/>
            <person name="Sakai K."/>
            <person name="Shibata M."/>
            <person name="Shimokawa T."/>
            <person name="Song J."/>
            <person name="Takazaki Y."/>
            <person name="Terasawa K."/>
            <person name="Tsugane M."/>
            <person name="Tsuji K."/>
            <person name="Ueda S."/>
            <person name="Waki K."/>
            <person name="Yamagata H."/>
            <person name="Yamamoto M."/>
            <person name="Yamamoto S."/>
            <person name="Yamane H."/>
            <person name="Yoshiki S."/>
            <person name="Yoshihara R."/>
            <person name="Yukawa K."/>
            <person name="Zhong H."/>
            <person name="Yano M."/>
            <person name="Yuan Q."/>
            <person name="Ouyang S."/>
            <person name="Liu J."/>
            <person name="Jones K.M."/>
            <person name="Gansberger K."/>
            <person name="Moffat K."/>
            <person name="Hill J."/>
            <person name="Bera J."/>
            <person name="Fadrosh D."/>
            <person name="Jin S."/>
            <person name="Johri S."/>
            <person name="Kim M."/>
            <person name="Overton L."/>
            <person name="Reardon M."/>
            <person name="Tsitrin T."/>
            <person name="Vuong H."/>
            <person name="Weaver B."/>
            <person name="Ciecko A."/>
            <person name="Tallon L."/>
            <person name="Jackson J."/>
            <person name="Pai G."/>
            <person name="Aken S.V."/>
            <person name="Utterback T."/>
            <person name="Reidmuller S."/>
            <person name="Feldblyum T."/>
            <person name="Hsiao J."/>
            <person name="Zismann V."/>
            <person name="Iobst S."/>
            <person name="de Vazeille A.R."/>
            <person name="Buell C.R."/>
            <person name="Ying K."/>
            <person name="Li Y."/>
            <person name="Lu T."/>
            <person name="Huang Y."/>
            <person name="Zhao Q."/>
            <person name="Feng Q."/>
            <person name="Zhang L."/>
            <person name="Zhu J."/>
            <person name="Weng Q."/>
            <person name="Mu J."/>
            <person name="Lu Y."/>
            <person name="Fan D."/>
            <person name="Liu Y."/>
            <person name="Guan J."/>
            <person name="Zhang Y."/>
            <person name="Yu S."/>
            <person name="Liu X."/>
            <person name="Zhang Y."/>
            <person name="Hong G."/>
            <person name="Han B."/>
            <person name="Choisne N."/>
            <person name="Demange N."/>
            <person name="Orjeda G."/>
            <person name="Samain S."/>
            <person name="Cattolico L."/>
            <person name="Pelletier E."/>
            <person name="Couloux A."/>
            <person name="Segurens B."/>
            <person name="Wincker P."/>
            <person name="D'Hont A."/>
            <person name="Scarpelli C."/>
            <person name="Weissenbach J."/>
            <person name="Salanoubat M."/>
            <person name="Quetier F."/>
            <person name="Yu Y."/>
            <person name="Kim H.R."/>
            <person name="Rambo T."/>
            <person name="Currie J."/>
            <person name="Collura K."/>
            <person name="Luo M."/>
            <person name="Yang T."/>
            <person name="Ammiraju J.S.S."/>
            <person name="Engler F."/>
            <person name="Soderlund C."/>
            <person name="Wing R.A."/>
            <person name="Palmer L.E."/>
            <person name="de la Bastide M."/>
            <person name="Spiegel L."/>
            <person name="Nascimento L."/>
            <person name="Zutavern T."/>
            <person name="O'Shaughnessy A."/>
            <person name="Dike S."/>
            <person name="Dedhia N."/>
            <person name="Preston R."/>
            <person name="Balija V."/>
            <person name="McCombie W.R."/>
            <person name="Chow T."/>
            <person name="Chen H."/>
            <person name="Chung M."/>
            <person name="Chen C."/>
            <person name="Shaw J."/>
            <person name="Wu H."/>
            <person name="Hsiao K."/>
            <person name="Chao Y."/>
            <person name="Chu M."/>
            <person name="Cheng C."/>
            <person name="Hour A."/>
            <person name="Lee P."/>
            <person name="Lin S."/>
            <person name="Lin Y."/>
            <person name="Liou J."/>
            <person name="Liu S."/>
            <person name="Hsing Y."/>
            <person name="Raghuvanshi S."/>
            <person name="Mohanty A."/>
            <person name="Bharti A.K."/>
            <person name="Gaur A."/>
            <person name="Gupta V."/>
            <person name="Kumar D."/>
            <person name="Ravi V."/>
            <person name="Vij S."/>
            <person name="Kapur A."/>
            <person name="Khurana P."/>
            <person name="Khurana P."/>
            <person name="Khurana J.P."/>
            <person name="Tyagi A.K."/>
            <person name="Gaikwad K."/>
            <person name="Singh A."/>
            <person name="Dalal V."/>
            <person name="Srivastava S."/>
            <person name="Dixit A."/>
            <person name="Pal A.K."/>
            <person name="Ghazi I.A."/>
            <person name="Yadav M."/>
            <person name="Pandit A."/>
            <person name="Bhargava A."/>
            <person name="Sureshbabu K."/>
            <person name="Batra K."/>
            <person name="Sharma T.R."/>
            <person name="Mohapatra T."/>
            <person name="Singh N.K."/>
            <person name="Messing J."/>
            <person name="Nelson A.B."/>
            <person name="Fuks G."/>
            <person name="Kavchok S."/>
            <person name="Keizer G."/>
            <person name="Linton E."/>
            <person name="Llaca V."/>
            <person name="Song R."/>
            <person name="Tanyolac B."/>
            <person name="Young S."/>
            <person name="Ho-Il K."/>
            <person name="Hahn J.H."/>
            <person name="Sangsakoo G."/>
            <person name="Vanavichit A."/>
            <person name="de Mattos Luiz.A.T."/>
            <person name="Zimmer P.D."/>
            <person name="Malone G."/>
            <person name="Dellagostin O."/>
            <person name="de Oliveira A.C."/>
            <person name="Bevan M."/>
            <person name="Bancroft I."/>
            <person name="Minx P."/>
            <person name="Cordum H."/>
            <person name="Wilson R."/>
            <person name="Cheng Z."/>
            <person name="Jin W."/>
            <person name="Jiang J."/>
            <person name="Leong S.A."/>
            <person name="Iwama H."/>
            <person name="Gojobori T."/>
            <person name="Itoh T."/>
            <person name="Niimura Y."/>
            <person name="Fujii Y."/>
            <person name="Habara T."/>
            <person name="Sakai H."/>
            <person name="Sato Y."/>
            <person name="Wilson G."/>
            <person name="Kumar K."/>
            <person name="McCouch S."/>
            <person name="Juretic N."/>
            <person name="Hoen D."/>
            <person name="Wright S."/>
            <person name="Bruskiewich R."/>
            <person name="Bureau T."/>
            <person name="Miyao A."/>
            <person name="Hirochika H."/>
            <person name="Nishikawa T."/>
            <person name="Kadowaki K."/>
            <person name="Sugiura M."/>
            <person name="Burr B."/>
            <person name="Sasaki T."/>
        </authorList>
    </citation>
    <scope>NUCLEOTIDE SEQUENCE [LARGE SCALE GENOMIC DNA]</scope>
    <source>
        <strain evidence="4">cv. Nipponbare</strain>
    </source>
</reference>
<protein>
    <submittedName>
        <fullName evidence="3">Os05g0165200 protein</fullName>
    </submittedName>
</protein>
<keyword evidence="2" id="KW-0732">Signal</keyword>
<evidence type="ECO:0000313" key="4">
    <source>
        <dbReference type="Proteomes" id="UP000000763"/>
    </source>
</evidence>
<dbReference type="PANTHER" id="PTHR33052">
    <property type="entry name" value="DUF4228 DOMAIN PROTEIN-RELATED"/>
    <property type="match status" value="1"/>
</dbReference>
<organism evidence="3 4">
    <name type="scientific">Oryza sativa subsp. japonica</name>
    <name type="common">Rice</name>
    <dbReference type="NCBI Taxonomy" id="39947"/>
    <lineage>
        <taxon>Eukaryota</taxon>
        <taxon>Viridiplantae</taxon>
        <taxon>Streptophyta</taxon>
        <taxon>Embryophyta</taxon>
        <taxon>Tracheophyta</taxon>
        <taxon>Spermatophyta</taxon>
        <taxon>Magnoliopsida</taxon>
        <taxon>Liliopsida</taxon>
        <taxon>Poales</taxon>
        <taxon>Poaceae</taxon>
        <taxon>BOP clade</taxon>
        <taxon>Oryzoideae</taxon>
        <taxon>Oryzeae</taxon>
        <taxon>Oryzinae</taxon>
        <taxon>Oryza</taxon>
        <taxon>Oryza sativa</taxon>
    </lineage>
</organism>
<feature type="chain" id="PRO_5004171039" evidence="2">
    <location>
        <begin position="18"/>
        <end position="261"/>
    </location>
</feature>
<dbReference type="InterPro" id="IPR025322">
    <property type="entry name" value="PADRE_dom"/>
</dbReference>
<dbReference type="Pfam" id="PF14009">
    <property type="entry name" value="PADRE"/>
    <property type="match status" value="1"/>
</dbReference>
<feature type="signal peptide" evidence="2">
    <location>
        <begin position="1"/>
        <end position="17"/>
    </location>
</feature>
<dbReference type="EMBL" id="AP008211">
    <property type="protein sequence ID" value="BAF16658.2"/>
    <property type="molecule type" value="Genomic_DNA"/>
</dbReference>
<proteinExistence type="predicted"/>
<name>Q0DKG5_ORYSJ</name>
<dbReference type="KEGG" id="dosa:Os05g0165200"/>
<feature type="region of interest" description="Disordered" evidence="1">
    <location>
        <begin position="91"/>
        <end position="161"/>
    </location>
</feature>
<evidence type="ECO:0000256" key="2">
    <source>
        <dbReference type="SAM" id="SignalP"/>
    </source>
</evidence>